<dbReference type="Gene3D" id="3.30.750.24">
    <property type="entry name" value="STAS domain"/>
    <property type="match status" value="1"/>
</dbReference>
<dbReference type="CDD" id="cd07043">
    <property type="entry name" value="STAS_anti-anti-sigma_factors"/>
    <property type="match status" value="1"/>
</dbReference>
<proteinExistence type="predicted"/>
<dbReference type="Proteomes" id="UP000054537">
    <property type="component" value="Unassembled WGS sequence"/>
</dbReference>
<protein>
    <recommendedName>
        <fullName evidence="1">STAS domain-containing protein</fullName>
    </recommendedName>
</protein>
<dbReference type="OrthoDB" id="3296086at2"/>
<dbReference type="eggNOG" id="COG1366">
    <property type="taxonomic scope" value="Bacteria"/>
</dbReference>
<evidence type="ECO:0000313" key="2">
    <source>
        <dbReference type="EMBL" id="KHD74651.1"/>
    </source>
</evidence>
<dbReference type="Pfam" id="PF13466">
    <property type="entry name" value="STAS_2"/>
    <property type="match status" value="1"/>
</dbReference>
<evidence type="ECO:0000259" key="1">
    <source>
        <dbReference type="PROSITE" id="PS50801"/>
    </source>
</evidence>
<evidence type="ECO:0000313" key="3">
    <source>
        <dbReference type="Proteomes" id="UP000054537"/>
    </source>
</evidence>
<dbReference type="EMBL" id="JRTT01000039">
    <property type="protein sequence ID" value="KHD74651.1"/>
    <property type="molecule type" value="Genomic_DNA"/>
</dbReference>
<dbReference type="AlphaFoldDB" id="A0A0A6UGS1"/>
<gene>
    <name evidence="2" type="ORF">MB27_27540</name>
</gene>
<comment type="caution">
    <text evidence="2">The sequence shown here is derived from an EMBL/GenBank/DDBJ whole genome shotgun (WGS) entry which is preliminary data.</text>
</comment>
<dbReference type="InterPro" id="IPR002645">
    <property type="entry name" value="STAS_dom"/>
</dbReference>
<dbReference type="STRING" id="1869.MB27_27540"/>
<dbReference type="InterPro" id="IPR058548">
    <property type="entry name" value="MlaB-like_STAS"/>
</dbReference>
<dbReference type="PROSITE" id="PS50801">
    <property type="entry name" value="STAS"/>
    <property type="match status" value="1"/>
</dbReference>
<dbReference type="SUPFAM" id="SSF52091">
    <property type="entry name" value="SpoIIaa-like"/>
    <property type="match status" value="1"/>
</dbReference>
<dbReference type="RefSeq" id="WP_043529061.1">
    <property type="nucleotide sequence ID" value="NZ_BAABKU010000010.1"/>
</dbReference>
<keyword evidence="3" id="KW-1185">Reference proteome</keyword>
<feature type="domain" description="STAS" evidence="1">
    <location>
        <begin position="19"/>
        <end position="133"/>
    </location>
</feature>
<accession>A0A0A6UGS1</accession>
<organism evidence="2 3">
    <name type="scientific">Actinoplanes utahensis</name>
    <dbReference type="NCBI Taxonomy" id="1869"/>
    <lineage>
        <taxon>Bacteria</taxon>
        <taxon>Bacillati</taxon>
        <taxon>Actinomycetota</taxon>
        <taxon>Actinomycetes</taxon>
        <taxon>Micromonosporales</taxon>
        <taxon>Micromonosporaceae</taxon>
        <taxon>Actinoplanes</taxon>
    </lineage>
</organism>
<name>A0A0A6UGS1_ACTUT</name>
<sequence>MTGPFAVSKHHDGDDAVRLLVVGDIDHDVSEALSHILINAVEQPGVRTLVVDLGRVPTVAASGIRSLMVGRQEALRRGCHYRVTNAHGLVGDMLRAAGVAEFLSLPPEPAVRARHDGPAYRIRLEPVHAEVPA</sequence>
<reference evidence="2 3" key="1">
    <citation type="submission" date="2014-10" db="EMBL/GenBank/DDBJ databases">
        <title>Draft genome sequence of Actinoplanes utahensis NRRL 12052.</title>
        <authorList>
            <person name="Velasco-Bucheli B."/>
            <person name="del Cerro C."/>
            <person name="Hormigo D."/>
            <person name="Garcia J.L."/>
            <person name="Acebal C."/>
            <person name="Arroyo M."/>
            <person name="de la Mata I."/>
        </authorList>
    </citation>
    <scope>NUCLEOTIDE SEQUENCE [LARGE SCALE GENOMIC DNA]</scope>
    <source>
        <strain evidence="2 3">NRRL 12052</strain>
    </source>
</reference>
<dbReference type="InterPro" id="IPR036513">
    <property type="entry name" value="STAS_dom_sf"/>
</dbReference>